<evidence type="ECO:0000256" key="1">
    <source>
        <dbReference type="SAM" id="Phobius"/>
    </source>
</evidence>
<keyword evidence="3" id="KW-1185">Reference proteome</keyword>
<dbReference type="Proteomes" id="UP000271624">
    <property type="component" value="Unassembled WGS sequence"/>
</dbReference>
<keyword evidence="1" id="KW-0812">Transmembrane</keyword>
<gene>
    <name evidence="2" type="ORF">DSM106972_053420</name>
</gene>
<comment type="caution">
    <text evidence="2">The sequence shown here is derived from an EMBL/GenBank/DDBJ whole genome shotgun (WGS) entry which is preliminary data.</text>
</comment>
<reference evidence="2" key="2">
    <citation type="journal article" date="2019" name="Genome Biol. Evol.">
        <title>Day and night: Metabolic profiles and evolutionary relationships of six axenic non-marine cyanobacteria.</title>
        <authorList>
            <person name="Will S.E."/>
            <person name="Henke P."/>
            <person name="Boedeker C."/>
            <person name="Huang S."/>
            <person name="Brinkmann H."/>
            <person name="Rohde M."/>
            <person name="Jarek M."/>
            <person name="Friedl T."/>
            <person name="Seufert S."/>
            <person name="Schumacher M."/>
            <person name="Overmann J."/>
            <person name="Neumann-Schaal M."/>
            <person name="Petersen J."/>
        </authorList>
    </citation>
    <scope>NUCLEOTIDE SEQUENCE [LARGE SCALE GENOMIC DNA]</scope>
    <source>
        <strain evidence="2">PCC 7102</strain>
    </source>
</reference>
<sequence>MAPRHNTISRKHLINSLLTGLLIGTLIGAPIGWFVHRFYSQQKLAQYLLCRERNLNQPAAVIDNLCGTLY</sequence>
<accession>A0A3S1AKC2</accession>
<dbReference type="AlphaFoldDB" id="A0A3S1AKC2"/>
<name>A0A3S1AKC2_9CYAN</name>
<evidence type="ECO:0000313" key="2">
    <source>
        <dbReference type="EMBL" id="RUT03034.1"/>
    </source>
</evidence>
<dbReference type="RefSeq" id="WP_233787021.1">
    <property type="nucleotide sequence ID" value="NZ_RSCL01000014.1"/>
</dbReference>
<organism evidence="2 3">
    <name type="scientific">Dulcicalothrix desertica PCC 7102</name>
    <dbReference type="NCBI Taxonomy" id="232991"/>
    <lineage>
        <taxon>Bacteria</taxon>
        <taxon>Bacillati</taxon>
        <taxon>Cyanobacteriota</taxon>
        <taxon>Cyanophyceae</taxon>
        <taxon>Nostocales</taxon>
        <taxon>Calotrichaceae</taxon>
        <taxon>Dulcicalothrix</taxon>
    </lineage>
</organism>
<proteinExistence type="predicted"/>
<evidence type="ECO:0000313" key="3">
    <source>
        <dbReference type="Proteomes" id="UP000271624"/>
    </source>
</evidence>
<keyword evidence="1" id="KW-0472">Membrane</keyword>
<keyword evidence="1" id="KW-1133">Transmembrane helix</keyword>
<protein>
    <submittedName>
        <fullName evidence="2">Uncharacterized protein</fullName>
    </submittedName>
</protein>
<dbReference type="EMBL" id="RSCL01000014">
    <property type="protein sequence ID" value="RUT03034.1"/>
    <property type="molecule type" value="Genomic_DNA"/>
</dbReference>
<reference evidence="2" key="1">
    <citation type="submission" date="2018-12" db="EMBL/GenBank/DDBJ databases">
        <authorList>
            <person name="Will S."/>
            <person name="Neumann-Schaal M."/>
            <person name="Henke P."/>
        </authorList>
    </citation>
    <scope>NUCLEOTIDE SEQUENCE</scope>
    <source>
        <strain evidence="2">PCC 7102</strain>
    </source>
</reference>
<feature type="transmembrane region" description="Helical" evidence="1">
    <location>
        <begin position="12"/>
        <end position="35"/>
    </location>
</feature>